<protein>
    <submittedName>
        <fullName evidence="1">Uncharacterized protein</fullName>
    </submittedName>
</protein>
<evidence type="ECO:0000313" key="1">
    <source>
        <dbReference type="EMBL" id="QHU18116.1"/>
    </source>
</evidence>
<accession>A0A6C0KLT1</accession>
<name>A0A6C0KLT1_9ZZZZ</name>
<sequence>MDIYMILASIVLVTLIFAIARQLSESRSIYLLPDSFGIPYSRHGWDQGK</sequence>
<organism evidence="1">
    <name type="scientific">viral metagenome</name>
    <dbReference type="NCBI Taxonomy" id="1070528"/>
    <lineage>
        <taxon>unclassified sequences</taxon>
        <taxon>metagenomes</taxon>
        <taxon>organismal metagenomes</taxon>
    </lineage>
</organism>
<proteinExistence type="predicted"/>
<reference evidence="1" key="1">
    <citation type="journal article" date="2020" name="Nature">
        <title>Giant virus diversity and host interactions through global metagenomics.</title>
        <authorList>
            <person name="Schulz F."/>
            <person name="Roux S."/>
            <person name="Paez-Espino D."/>
            <person name="Jungbluth S."/>
            <person name="Walsh D.A."/>
            <person name="Denef V.J."/>
            <person name="McMahon K.D."/>
            <person name="Konstantinidis K.T."/>
            <person name="Eloe-Fadrosh E.A."/>
            <person name="Kyrpides N.C."/>
            <person name="Woyke T."/>
        </authorList>
    </citation>
    <scope>NUCLEOTIDE SEQUENCE</scope>
    <source>
        <strain evidence="1">GVMAG-S-3300013006-138</strain>
    </source>
</reference>
<dbReference type="EMBL" id="MN740925">
    <property type="protein sequence ID" value="QHU18116.1"/>
    <property type="molecule type" value="Genomic_DNA"/>
</dbReference>
<dbReference type="AlphaFoldDB" id="A0A6C0KLT1"/>